<reference evidence="3" key="1">
    <citation type="submission" date="2017-06" db="EMBL/GenBank/DDBJ databases">
        <authorList>
            <person name="Rodrigo-Torres L."/>
            <person name="Arahal R.D."/>
            <person name="Lucena T."/>
        </authorList>
    </citation>
    <scope>NUCLEOTIDE SEQUENCE [LARGE SCALE GENOMIC DNA]</scope>
    <source>
        <strain evidence="3">CECT 9190</strain>
    </source>
</reference>
<evidence type="ECO:0000256" key="1">
    <source>
        <dbReference type="SAM" id="Phobius"/>
    </source>
</evidence>
<dbReference type="NCBIfam" id="TIGR04370">
    <property type="entry name" value="glyco_rpt_poly"/>
    <property type="match status" value="1"/>
</dbReference>
<organism evidence="2 3">
    <name type="scientific">Photobacterium malacitanum</name>
    <dbReference type="NCBI Taxonomy" id="2204294"/>
    <lineage>
        <taxon>Bacteria</taxon>
        <taxon>Pseudomonadati</taxon>
        <taxon>Pseudomonadota</taxon>
        <taxon>Gammaproteobacteria</taxon>
        <taxon>Vibrionales</taxon>
        <taxon>Vibrionaceae</taxon>
        <taxon>Photobacterium</taxon>
    </lineage>
</organism>
<keyword evidence="3" id="KW-1185">Reference proteome</keyword>
<feature type="transmembrane region" description="Helical" evidence="1">
    <location>
        <begin position="168"/>
        <end position="195"/>
    </location>
</feature>
<dbReference type="EMBL" id="FYAK01000003">
    <property type="protein sequence ID" value="SMY35596.1"/>
    <property type="molecule type" value="Genomic_DNA"/>
</dbReference>
<proteinExistence type="predicted"/>
<feature type="transmembrane region" description="Helical" evidence="1">
    <location>
        <begin position="57"/>
        <end position="75"/>
    </location>
</feature>
<keyword evidence="1" id="KW-0812">Transmembrane</keyword>
<feature type="transmembrane region" description="Helical" evidence="1">
    <location>
        <begin position="135"/>
        <end position="156"/>
    </location>
</feature>
<evidence type="ECO:0008006" key="4">
    <source>
        <dbReference type="Google" id="ProtNLM"/>
    </source>
</evidence>
<sequence>MNYSIYATCIITFFCIIAYYRRMSLFSPLVINCICWYVTFIPGMLFGNKYYPIKMDIFGAWLIWFFLTNILFIILEPKKKQLYLLISKKREINFPYQYGIFFLCVILSYKIWMVGSTGPENFFLNLRLANIGLDGFGSLGVITRFYPLVFVLFTFENFNKNPKNKIKIISLWCWMALFAVGTMGKFSILTPFLVWVICKSLRNEISIFKIFRILFLILLIMVFIQWIRAGNSSETIGFLKMLSIYTYSPFVGLNYINPDVLAPIGSHTFRFFYAIGHTLGLNSAPVELISEYVKVPILTNVYTVLYPFYIDFGIIGVSCFAIVYGLLFGLLYRGSIHHNSFFLTLYIIFTPYLYTQFIVEGMFSVLSSNIQFTLCLLFVFFISRQVKKND</sequence>
<feature type="transmembrane region" description="Helical" evidence="1">
    <location>
        <begin position="5"/>
        <end position="22"/>
    </location>
</feature>
<dbReference type="Proteomes" id="UP000195963">
    <property type="component" value="Unassembled WGS sequence"/>
</dbReference>
<dbReference type="AlphaFoldDB" id="A0A1Y6MGC8"/>
<evidence type="ECO:0000313" key="3">
    <source>
        <dbReference type="Proteomes" id="UP000195963"/>
    </source>
</evidence>
<protein>
    <recommendedName>
        <fullName evidence="4">Oligosaccharide repeat unit polymerase</fullName>
    </recommendedName>
</protein>
<keyword evidence="1" id="KW-0472">Membrane</keyword>
<accession>A0A1Y6MGC8</accession>
<feature type="transmembrane region" description="Helical" evidence="1">
    <location>
        <begin position="361"/>
        <end position="382"/>
    </location>
</feature>
<gene>
    <name evidence="2" type="ORF">PMAL9190_01965</name>
</gene>
<feature type="transmembrane region" description="Helical" evidence="1">
    <location>
        <begin position="29"/>
        <end position="51"/>
    </location>
</feature>
<feature type="transmembrane region" description="Helical" evidence="1">
    <location>
        <begin position="308"/>
        <end position="332"/>
    </location>
</feature>
<feature type="transmembrane region" description="Helical" evidence="1">
    <location>
        <begin position="339"/>
        <end position="355"/>
    </location>
</feature>
<feature type="transmembrane region" description="Helical" evidence="1">
    <location>
        <begin position="238"/>
        <end position="256"/>
    </location>
</feature>
<name>A0A1Y6MGC8_9GAMM</name>
<keyword evidence="1" id="KW-1133">Transmembrane helix</keyword>
<feature type="transmembrane region" description="Helical" evidence="1">
    <location>
        <begin position="207"/>
        <end position="226"/>
    </location>
</feature>
<feature type="transmembrane region" description="Helical" evidence="1">
    <location>
        <begin position="96"/>
        <end position="115"/>
    </location>
</feature>
<evidence type="ECO:0000313" key="2">
    <source>
        <dbReference type="EMBL" id="SMY35596.1"/>
    </source>
</evidence>